<evidence type="ECO:0000256" key="8">
    <source>
        <dbReference type="ARBA" id="ARBA00051243"/>
    </source>
</evidence>
<comment type="catalytic activity">
    <reaction evidence="8">
        <text>L-tyrosyl-[protein] + ATP = O-phospho-L-tyrosyl-[protein] + ADP + H(+)</text>
        <dbReference type="Rhea" id="RHEA:10596"/>
        <dbReference type="Rhea" id="RHEA-COMP:10136"/>
        <dbReference type="Rhea" id="RHEA-COMP:20101"/>
        <dbReference type="ChEBI" id="CHEBI:15378"/>
        <dbReference type="ChEBI" id="CHEBI:30616"/>
        <dbReference type="ChEBI" id="CHEBI:46858"/>
        <dbReference type="ChEBI" id="CHEBI:61978"/>
        <dbReference type="ChEBI" id="CHEBI:456216"/>
        <dbReference type="EC" id="2.7.10.1"/>
    </reaction>
</comment>
<protein>
    <recommendedName>
        <fullName evidence="1">receptor protein-tyrosine kinase</fullName>
        <ecNumber evidence="1">2.7.10.1</ecNumber>
    </recommendedName>
</protein>
<keyword evidence="7" id="KW-0829">Tyrosine-protein kinase</keyword>
<dbReference type="Proteomes" id="UP001430953">
    <property type="component" value="Unassembled WGS sequence"/>
</dbReference>
<dbReference type="InterPro" id="IPR000719">
    <property type="entry name" value="Prot_kinase_dom"/>
</dbReference>
<evidence type="ECO:0000256" key="1">
    <source>
        <dbReference type="ARBA" id="ARBA00011902"/>
    </source>
</evidence>
<dbReference type="EMBL" id="JADYXP020000012">
    <property type="protein sequence ID" value="KAL0113621.1"/>
    <property type="molecule type" value="Genomic_DNA"/>
</dbReference>
<dbReference type="InterPro" id="IPR050122">
    <property type="entry name" value="RTK"/>
</dbReference>
<feature type="domain" description="Protein kinase" evidence="9">
    <location>
        <begin position="1"/>
        <end position="157"/>
    </location>
</feature>
<dbReference type="SUPFAM" id="SSF56112">
    <property type="entry name" value="Protein kinase-like (PK-like)"/>
    <property type="match status" value="1"/>
</dbReference>
<dbReference type="InterPro" id="IPR020635">
    <property type="entry name" value="Tyr_kinase_cat_dom"/>
</dbReference>
<dbReference type="PROSITE" id="PS50011">
    <property type="entry name" value="PROTEIN_KINASE_DOM"/>
    <property type="match status" value="1"/>
</dbReference>
<dbReference type="PRINTS" id="PR00109">
    <property type="entry name" value="TYRKINASE"/>
</dbReference>
<evidence type="ECO:0000256" key="7">
    <source>
        <dbReference type="ARBA" id="ARBA00023137"/>
    </source>
</evidence>
<keyword evidence="11" id="KW-1185">Reference proteome</keyword>
<keyword evidence="3" id="KW-0808">Transferase</keyword>
<dbReference type="InterPro" id="IPR011009">
    <property type="entry name" value="Kinase-like_dom_sf"/>
</dbReference>
<gene>
    <name evidence="10" type="ORF">PUN28_012637</name>
</gene>
<dbReference type="SMART" id="SM00219">
    <property type="entry name" value="TyrKc"/>
    <property type="match status" value="1"/>
</dbReference>
<dbReference type="PROSITE" id="PS00109">
    <property type="entry name" value="PROTEIN_KINASE_TYR"/>
    <property type="match status" value="1"/>
</dbReference>
<evidence type="ECO:0000256" key="5">
    <source>
        <dbReference type="ARBA" id="ARBA00022777"/>
    </source>
</evidence>
<dbReference type="Gene3D" id="1.10.510.10">
    <property type="entry name" value="Transferase(Phosphotransferase) domain 1"/>
    <property type="match status" value="1"/>
</dbReference>
<evidence type="ECO:0000313" key="10">
    <source>
        <dbReference type="EMBL" id="KAL0113621.1"/>
    </source>
</evidence>
<dbReference type="InterPro" id="IPR001245">
    <property type="entry name" value="Ser-Thr/Tyr_kinase_cat_dom"/>
</dbReference>
<dbReference type="EC" id="2.7.10.1" evidence="1"/>
<name>A0AAW2FFS7_9HYME</name>
<dbReference type="GO" id="GO:0032006">
    <property type="term" value="P:regulation of TOR signaling"/>
    <property type="evidence" value="ECO:0007669"/>
    <property type="project" value="TreeGrafter"/>
</dbReference>
<organism evidence="10 11">
    <name type="scientific">Cardiocondyla obscurior</name>
    <dbReference type="NCBI Taxonomy" id="286306"/>
    <lineage>
        <taxon>Eukaryota</taxon>
        <taxon>Metazoa</taxon>
        <taxon>Ecdysozoa</taxon>
        <taxon>Arthropoda</taxon>
        <taxon>Hexapoda</taxon>
        <taxon>Insecta</taxon>
        <taxon>Pterygota</taxon>
        <taxon>Neoptera</taxon>
        <taxon>Endopterygota</taxon>
        <taxon>Hymenoptera</taxon>
        <taxon>Apocrita</taxon>
        <taxon>Aculeata</taxon>
        <taxon>Formicoidea</taxon>
        <taxon>Formicidae</taxon>
        <taxon>Myrmicinae</taxon>
        <taxon>Cardiocondyla</taxon>
    </lineage>
</organism>
<dbReference type="PROSITE" id="PS00239">
    <property type="entry name" value="RECEPTOR_TYR_KIN_II"/>
    <property type="match status" value="1"/>
</dbReference>
<dbReference type="GO" id="GO:0043235">
    <property type="term" value="C:receptor complex"/>
    <property type="evidence" value="ECO:0007669"/>
    <property type="project" value="TreeGrafter"/>
</dbReference>
<evidence type="ECO:0000256" key="6">
    <source>
        <dbReference type="ARBA" id="ARBA00022840"/>
    </source>
</evidence>
<dbReference type="GO" id="GO:0005886">
    <property type="term" value="C:plasma membrane"/>
    <property type="evidence" value="ECO:0007669"/>
    <property type="project" value="TreeGrafter"/>
</dbReference>
<dbReference type="GO" id="GO:0004714">
    <property type="term" value="F:transmembrane receptor protein tyrosine kinase activity"/>
    <property type="evidence" value="ECO:0007669"/>
    <property type="project" value="UniProtKB-EC"/>
</dbReference>
<dbReference type="FunFam" id="1.10.510.10:FF:000341">
    <property type="entry name" value="Tyrosine-protein kinase receptor"/>
    <property type="match status" value="1"/>
</dbReference>
<dbReference type="GO" id="GO:0007169">
    <property type="term" value="P:cell surface receptor protein tyrosine kinase signaling pathway"/>
    <property type="evidence" value="ECO:0007669"/>
    <property type="project" value="InterPro"/>
</dbReference>
<dbReference type="PANTHER" id="PTHR24416">
    <property type="entry name" value="TYROSINE-PROTEIN KINASE RECEPTOR"/>
    <property type="match status" value="1"/>
</dbReference>
<dbReference type="InterPro" id="IPR002011">
    <property type="entry name" value="Tyr_kinase_rcpt_2_CS"/>
</dbReference>
<dbReference type="Pfam" id="PF07714">
    <property type="entry name" value="PK_Tyr_Ser-Thr"/>
    <property type="match status" value="1"/>
</dbReference>
<keyword evidence="6" id="KW-0067">ATP-binding</keyword>
<evidence type="ECO:0000256" key="4">
    <source>
        <dbReference type="ARBA" id="ARBA00022741"/>
    </source>
</evidence>
<proteinExistence type="predicted"/>
<evidence type="ECO:0000256" key="2">
    <source>
        <dbReference type="ARBA" id="ARBA00022553"/>
    </source>
</evidence>
<keyword evidence="2" id="KW-0597">Phosphoprotein</keyword>
<evidence type="ECO:0000256" key="3">
    <source>
        <dbReference type="ARBA" id="ARBA00022679"/>
    </source>
</evidence>
<dbReference type="InterPro" id="IPR008266">
    <property type="entry name" value="Tyr_kinase_AS"/>
</dbReference>
<accession>A0AAW2FFS7</accession>
<comment type="caution">
    <text evidence="10">The sequence shown here is derived from an EMBL/GenBank/DDBJ whole genome shotgun (WGS) entry which is preliminary data.</text>
</comment>
<evidence type="ECO:0000313" key="11">
    <source>
        <dbReference type="Proteomes" id="UP001430953"/>
    </source>
</evidence>
<sequence>MCEDVARGCRYLEELHFVHRDLACRNCLVSARDRENRVVKIGDFGLARDIYKNDYYRKEGEGLLPVRWMAPESLVDGVFTSQSDVWAFGVLMWEITSLGQQPYPARNNLEVLHYVRAGGRLPKPLNCPPTLHQLMLRCWSPADARPSFKICLESIVVLRGHIEDAVLSPVHAGHYLARRGKLILNLYLRALSLCMERGISANPWNVN</sequence>
<evidence type="ECO:0000259" key="9">
    <source>
        <dbReference type="PROSITE" id="PS50011"/>
    </source>
</evidence>
<keyword evidence="5" id="KW-0418">Kinase</keyword>
<dbReference type="AlphaFoldDB" id="A0AAW2FFS7"/>
<keyword evidence="4" id="KW-0547">Nucleotide-binding</keyword>
<reference evidence="10 11" key="1">
    <citation type="submission" date="2023-03" db="EMBL/GenBank/DDBJ databases">
        <title>High recombination rates correlate with genetic variation in Cardiocondyla obscurior ants.</title>
        <authorList>
            <person name="Errbii M."/>
        </authorList>
    </citation>
    <scope>NUCLEOTIDE SEQUENCE [LARGE SCALE GENOMIC DNA]</scope>
    <source>
        <strain evidence="10">Alpha-2009</strain>
        <tissue evidence="10">Whole body</tissue>
    </source>
</reference>
<dbReference type="GO" id="GO:0005524">
    <property type="term" value="F:ATP binding"/>
    <property type="evidence" value="ECO:0007669"/>
    <property type="project" value="UniProtKB-KW"/>
</dbReference>
<dbReference type="PANTHER" id="PTHR24416:SF527">
    <property type="entry name" value="PROTO-ONCOGENE TYROSINE-PROTEIN KINASE ROS"/>
    <property type="match status" value="1"/>
</dbReference>